<evidence type="ECO:0000313" key="3">
    <source>
        <dbReference type="Proteomes" id="UP001566132"/>
    </source>
</evidence>
<dbReference type="AlphaFoldDB" id="A0ABD1F6T9"/>
<dbReference type="EMBL" id="JBDJPC010000002">
    <property type="protein sequence ID" value="KAL1513308.1"/>
    <property type="molecule type" value="Genomic_DNA"/>
</dbReference>
<dbReference type="Proteomes" id="UP001566132">
    <property type="component" value="Unassembled WGS sequence"/>
</dbReference>
<keyword evidence="3" id="KW-1185">Reference proteome</keyword>
<proteinExistence type="predicted"/>
<organism evidence="2 3">
    <name type="scientific">Hypothenemus hampei</name>
    <name type="common">Coffee berry borer</name>
    <dbReference type="NCBI Taxonomy" id="57062"/>
    <lineage>
        <taxon>Eukaryota</taxon>
        <taxon>Metazoa</taxon>
        <taxon>Ecdysozoa</taxon>
        <taxon>Arthropoda</taxon>
        <taxon>Hexapoda</taxon>
        <taxon>Insecta</taxon>
        <taxon>Pterygota</taxon>
        <taxon>Neoptera</taxon>
        <taxon>Endopterygota</taxon>
        <taxon>Coleoptera</taxon>
        <taxon>Polyphaga</taxon>
        <taxon>Cucujiformia</taxon>
        <taxon>Curculionidae</taxon>
        <taxon>Scolytinae</taxon>
        <taxon>Hypothenemus</taxon>
    </lineage>
</organism>
<feature type="region of interest" description="Disordered" evidence="1">
    <location>
        <begin position="1"/>
        <end position="21"/>
    </location>
</feature>
<protein>
    <submittedName>
        <fullName evidence="2">Uncharacterized protein</fullName>
    </submittedName>
</protein>
<name>A0ABD1F6T9_HYPHA</name>
<reference evidence="2 3" key="1">
    <citation type="submission" date="2024-05" db="EMBL/GenBank/DDBJ databases">
        <title>Genetic variation in Jamaican populations of the coffee berry borer (Hypothenemus hampei).</title>
        <authorList>
            <person name="Errbii M."/>
            <person name="Myrie A."/>
        </authorList>
    </citation>
    <scope>NUCLEOTIDE SEQUENCE [LARGE SCALE GENOMIC DNA]</scope>
    <source>
        <strain evidence="2">JA-Hopewell-2020-01-JO</strain>
        <tissue evidence="2">Whole body</tissue>
    </source>
</reference>
<comment type="caution">
    <text evidence="2">The sequence shown here is derived from an EMBL/GenBank/DDBJ whole genome shotgun (WGS) entry which is preliminary data.</text>
</comment>
<gene>
    <name evidence="2" type="ORF">ABEB36_002730</name>
</gene>
<sequence length="183" mass="21470">MQKALKWSPAQPHKKSDNIISSTARETGDLIGFIPSYLKEPIEDMRFIMSNEYMRKWFKEREIYEKNTYSKIEIIKGESKIKRRYVQRMMTYKKPDKFHLLEDKFKRTGQYNDTVNQPTDYTKLKYKPVCSKEKKKGVANTSVGTRNTKNVKLPITEQQTIEDKLPVTLITTNQFCAPCCPGK</sequence>
<evidence type="ECO:0000313" key="2">
    <source>
        <dbReference type="EMBL" id="KAL1513308.1"/>
    </source>
</evidence>
<accession>A0ABD1F6T9</accession>
<evidence type="ECO:0000256" key="1">
    <source>
        <dbReference type="SAM" id="MobiDB-lite"/>
    </source>
</evidence>